<feature type="domain" description="C2H2-type" evidence="14">
    <location>
        <begin position="505"/>
        <end position="532"/>
    </location>
</feature>
<feature type="domain" description="C2H2-type" evidence="14">
    <location>
        <begin position="445"/>
        <end position="472"/>
    </location>
</feature>
<evidence type="ECO:0000259" key="14">
    <source>
        <dbReference type="PROSITE" id="PS50157"/>
    </source>
</evidence>
<dbReference type="FunFam" id="3.30.160.60:FF:000952">
    <property type="entry name" value="RE1-silencing transcription factor B"/>
    <property type="match status" value="1"/>
</dbReference>
<evidence type="ECO:0000256" key="1">
    <source>
        <dbReference type="ARBA" id="ARBA00004123"/>
    </source>
</evidence>
<dbReference type="FunFam" id="3.30.160.60:FF:002804">
    <property type="entry name" value="RE1-silencing transcription factor"/>
    <property type="match status" value="1"/>
</dbReference>
<dbReference type="GO" id="GO:0045664">
    <property type="term" value="P:regulation of neuron differentiation"/>
    <property type="evidence" value="ECO:0007669"/>
    <property type="project" value="UniProtKB-ARBA"/>
</dbReference>
<dbReference type="InterPro" id="IPR013087">
    <property type="entry name" value="Znf_C2H2_type"/>
</dbReference>
<dbReference type="FunFam" id="3.30.160.60:FF:000805">
    <property type="entry name" value="RE1-silencing transcription factor B"/>
    <property type="match status" value="1"/>
</dbReference>
<keyword evidence="11" id="KW-0539">Nucleus</keyword>
<evidence type="ECO:0000256" key="6">
    <source>
        <dbReference type="ARBA" id="ARBA00022737"/>
    </source>
</evidence>
<evidence type="ECO:0000256" key="11">
    <source>
        <dbReference type="ARBA" id="ARBA00023242"/>
    </source>
</evidence>
<keyword evidence="16" id="KW-1185">Reference proteome</keyword>
<dbReference type="AlphaFoldDB" id="A0AA47NMM1"/>
<keyword evidence="3" id="KW-0963">Cytoplasm</keyword>
<dbReference type="GO" id="GO:0005737">
    <property type="term" value="C:cytoplasm"/>
    <property type="evidence" value="ECO:0007669"/>
    <property type="project" value="UniProtKB-SubCell"/>
</dbReference>
<name>A0AA47NMM1_MERPO</name>
<protein>
    <submittedName>
        <fullName evidence="15">RE1-silencing transcription factor</fullName>
    </submittedName>
</protein>
<dbReference type="PROSITE" id="PS50157">
    <property type="entry name" value="ZINC_FINGER_C2H2_2"/>
    <property type="match status" value="4"/>
</dbReference>
<feature type="compositionally biased region" description="Basic residues" evidence="13">
    <location>
        <begin position="750"/>
        <end position="760"/>
    </location>
</feature>
<dbReference type="SUPFAM" id="SSF57667">
    <property type="entry name" value="beta-beta-alpha zinc fingers"/>
    <property type="match status" value="3"/>
</dbReference>
<keyword evidence="4" id="KW-0678">Repressor</keyword>
<sequence length="1240" mass="134364">MGVHVARRRGLMRCDAGRGWGGPPPLHGSLVSVWSGSGLDLGLVRSGGAAADAEGLLRFFRRKSKRNNNPDPVPEPGPAEPAGPDPDQVGSGSESGFGSGSARSSAVPGIAARLAASPEPRSTKFFRVKKWGCLRGSGGADGPTPPVVNFYPPRWPITTTTITTTTTTTTTETQSRGGAPLFPFSMATRAMFPAGVFSVGGEMMEGEGPGLSELPGNNLPVPQLVMLADAATAVGGAESAAEEGAGGGGGDDGLVEEEKEMVELKTVGCSYSDSEGESVRYSYDHHNRVEFCIVEYVDSPGPAAWAPAPGNKAKDDQEEEEQEDEEEEEEEEEDAAKDLSKASKPCAPDALPKAPAAAAKRNVSHATVVESAKKKKPFHCKPCNYQAENEEEFVEHLGTHAVSKRMVVNRVEGRSKAKAMEAGGPQQESEAGGTEGDAGDSKGVIRCERCGYNTNRYDHYVAHLKHHSKEGEDHRVFKCTLCPYTTVSQYHWRKHLRNHFPSKLHTCDQCSYFSDRKSNYIQHIRTHTGVRPFRCPYCDYSSSQKTHLTRHMRTHSGERPFKCDSCNYLAANQHEVTRHARQVHNGPKPLACPYCQYKTADRSNFKKHVELHLNPRQFHCPLCKYAASKKCNLQYHIKSRHLGCDIPIDVSKVKLRVKKGSEEPADPAGRSKSNKTRSADDEDDDYESGDDEEYVSKQAPAPISLSTKKSGRHAQVAENEVETDRVQRKAKATAADKDKGALEGKEKVVRKVRTRQKKVARVSESTMGKSAAEGGPVETPAVPVKSRDAKVKRSSKKKKQLLEEEKSSIPDGMEVTDGRDEPANLNGEQVALQRSMEEMKKLQKEKKAKKMEKVRKAKQEKDEQKASTQANKRLQSRRTGARKSDKASEKPAEAVSMETCGGPEEMPEVDKQVWKARAGKRKAIEALDLSTKHSSAETSAVGIHPNPKKCKISAADKPATKPATKPSTSKVVSETTGPPSAPEKDLQTKETAPSPVKLKKTRKTNKKTPVHQDSPVSTKDKQDSVAGETSTPPRHVKSCSTKLQTAVTQPTQPTRSTADTDTNPEESQAEPQLTQPDDNNAAPQEAAPSAPETNSVEDVSVGAEAPSASCGSGEEATPSPVTDRPACPAHTPRPSLELPRHGEEDEGIHSSHEGASDVSDSASEGGSEDSGLNSAGAGSGKMPNDPETPTDEIPTPTELKSHLCVFCDRTFPLEVEYRRHVNRHLVNVYYMDSPTAKGGK</sequence>
<feature type="region of interest" description="Disordered" evidence="13">
    <location>
        <begin position="415"/>
        <end position="440"/>
    </location>
</feature>
<feature type="region of interest" description="Disordered" evidence="13">
    <location>
        <begin position="303"/>
        <end position="359"/>
    </location>
</feature>
<feature type="domain" description="C2H2-type" evidence="14">
    <location>
        <begin position="561"/>
        <end position="589"/>
    </location>
</feature>
<feature type="region of interest" description="Disordered" evidence="13">
    <location>
        <begin position="657"/>
        <end position="1197"/>
    </location>
</feature>
<keyword evidence="8" id="KW-0862">Zinc</keyword>
<evidence type="ECO:0000256" key="13">
    <source>
        <dbReference type="SAM" id="MobiDB-lite"/>
    </source>
</evidence>
<evidence type="ECO:0000256" key="2">
    <source>
        <dbReference type="ARBA" id="ARBA00004496"/>
    </source>
</evidence>
<reference evidence="15" key="1">
    <citation type="journal article" date="2023" name="Front. Mar. Sci.">
        <title>A new Merluccius polli reference genome to investigate the effects of global change in West African waters.</title>
        <authorList>
            <person name="Mateo J.L."/>
            <person name="Blanco-Fernandez C."/>
            <person name="Garcia-Vazquez E."/>
            <person name="Machado-Schiaffino G."/>
        </authorList>
    </citation>
    <scope>NUCLEOTIDE SEQUENCE</scope>
    <source>
        <strain evidence="15">C29</strain>
        <tissue evidence="15">Fin</tissue>
    </source>
</reference>
<dbReference type="PANTHER" id="PTHR24403:SF102">
    <property type="entry name" value="RE1-SILENCING TRANSCRIPTION FACTOR"/>
    <property type="match status" value="1"/>
</dbReference>
<evidence type="ECO:0000256" key="8">
    <source>
        <dbReference type="ARBA" id="ARBA00022833"/>
    </source>
</evidence>
<feature type="compositionally biased region" description="Low complexity" evidence="13">
    <location>
        <begin position="344"/>
        <end position="359"/>
    </location>
</feature>
<keyword evidence="10" id="KW-0804">Transcription</keyword>
<feature type="compositionally biased region" description="Basic and acidic residues" evidence="13">
    <location>
        <begin position="1138"/>
        <end position="1155"/>
    </location>
</feature>
<dbReference type="EMBL" id="JAOPHQ010006357">
    <property type="protein sequence ID" value="KAK0131776.1"/>
    <property type="molecule type" value="Genomic_DNA"/>
</dbReference>
<dbReference type="InterPro" id="IPR050688">
    <property type="entry name" value="Zinc_finger/UBP_domain"/>
</dbReference>
<comment type="caution">
    <text evidence="15">The sequence shown here is derived from an EMBL/GenBank/DDBJ whole genome shotgun (WGS) entry which is preliminary data.</text>
</comment>
<keyword evidence="9" id="KW-0805">Transcription regulation</keyword>
<feature type="compositionally biased region" description="Polar residues" evidence="13">
    <location>
        <begin position="1027"/>
        <end position="1061"/>
    </location>
</feature>
<keyword evidence="5" id="KW-0479">Metal-binding</keyword>
<feature type="compositionally biased region" description="Acidic residues" evidence="13">
    <location>
        <begin position="680"/>
        <end position="693"/>
    </location>
</feature>
<evidence type="ECO:0000313" key="16">
    <source>
        <dbReference type="Proteomes" id="UP001174136"/>
    </source>
</evidence>
<evidence type="ECO:0000313" key="15">
    <source>
        <dbReference type="EMBL" id="KAK0131776.1"/>
    </source>
</evidence>
<dbReference type="GO" id="GO:0008270">
    <property type="term" value="F:zinc ion binding"/>
    <property type="evidence" value="ECO:0007669"/>
    <property type="project" value="UniProtKB-KW"/>
</dbReference>
<comment type="subcellular location">
    <subcellularLocation>
        <location evidence="2">Cytoplasm</location>
    </subcellularLocation>
    <subcellularLocation>
        <location evidence="1">Nucleus</location>
    </subcellularLocation>
</comment>
<dbReference type="FunFam" id="3.30.160.60:FF:000395">
    <property type="entry name" value="zinc finger protein 513"/>
    <property type="match status" value="1"/>
</dbReference>
<evidence type="ECO:0000256" key="4">
    <source>
        <dbReference type="ARBA" id="ARBA00022491"/>
    </source>
</evidence>
<dbReference type="SMART" id="SM00355">
    <property type="entry name" value="ZnF_C2H2"/>
    <property type="match status" value="9"/>
</dbReference>
<feature type="compositionally biased region" description="Polar residues" evidence="13">
    <location>
        <begin position="1069"/>
        <end position="1078"/>
    </location>
</feature>
<gene>
    <name evidence="15" type="primary">rest</name>
    <name evidence="15" type="ORF">N1851_033437</name>
</gene>
<feature type="compositionally biased region" description="Low complexity" evidence="13">
    <location>
        <begin position="1081"/>
        <end position="1092"/>
    </location>
</feature>
<proteinExistence type="predicted"/>
<keyword evidence="7 12" id="KW-0863">Zinc-finger</keyword>
<dbReference type="PROSITE" id="PS00028">
    <property type="entry name" value="ZINC_FINGER_C2H2_1"/>
    <property type="match status" value="1"/>
</dbReference>
<feature type="compositionally biased region" description="Basic residues" evidence="13">
    <location>
        <begin position="843"/>
        <end position="856"/>
    </location>
</feature>
<evidence type="ECO:0000256" key="9">
    <source>
        <dbReference type="ARBA" id="ARBA00023015"/>
    </source>
</evidence>
<dbReference type="GO" id="GO:0045596">
    <property type="term" value="P:negative regulation of cell differentiation"/>
    <property type="evidence" value="ECO:0007669"/>
    <property type="project" value="UniProtKB-ARBA"/>
</dbReference>
<feature type="compositionally biased region" description="Acidic residues" evidence="13">
    <location>
        <begin position="316"/>
        <end position="335"/>
    </location>
</feature>
<dbReference type="InterPro" id="IPR057281">
    <property type="entry name" value="Zfn-C2H2_REST"/>
</dbReference>
<feature type="domain" description="C2H2-type" evidence="14">
    <location>
        <begin position="533"/>
        <end position="560"/>
    </location>
</feature>
<feature type="region of interest" description="Disordered" evidence="13">
    <location>
        <begin position="61"/>
        <end position="104"/>
    </location>
</feature>
<feature type="compositionally biased region" description="Basic and acidic residues" evidence="13">
    <location>
        <begin position="882"/>
        <end position="892"/>
    </location>
</feature>
<evidence type="ECO:0000256" key="10">
    <source>
        <dbReference type="ARBA" id="ARBA00023163"/>
    </source>
</evidence>
<feature type="compositionally biased region" description="Basic and acidic residues" evidence="13">
    <location>
        <begin position="922"/>
        <end position="935"/>
    </location>
</feature>
<dbReference type="Proteomes" id="UP001174136">
    <property type="component" value="Unassembled WGS sequence"/>
</dbReference>
<feature type="compositionally biased region" description="Basic residues" evidence="13">
    <location>
        <begin position="997"/>
        <end position="1009"/>
    </location>
</feature>
<feature type="compositionally biased region" description="Pro residues" evidence="13">
    <location>
        <begin position="71"/>
        <end position="84"/>
    </location>
</feature>
<feature type="compositionally biased region" description="Basic and acidic residues" evidence="13">
    <location>
        <begin position="734"/>
        <end position="749"/>
    </location>
</feature>
<dbReference type="InterPro" id="IPR036236">
    <property type="entry name" value="Znf_C2H2_sf"/>
</dbReference>
<dbReference type="Gene3D" id="3.30.160.60">
    <property type="entry name" value="Classic Zinc Finger"/>
    <property type="match status" value="5"/>
</dbReference>
<keyword evidence="6" id="KW-0677">Repeat</keyword>
<accession>A0AA47NMM1</accession>
<dbReference type="GO" id="GO:0045944">
    <property type="term" value="P:positive regulation of transcription by RNA polymerase II"/>
    <property type="evidence" value="ECO:0007669"/>
    <property type="project" value="TreeGrafter"/>
</dbReference>
<dbReference type="Pfam" id="PF24540">
    <property type="entry name" value="zf-C2H2_REST"/>
    <property type="match status" value="1"/>
</dbReference>
<dbReference type="Pfam" id="PF13909">
    <property type="entry name" value="zf-H2C2_5"/>
    <property type="match status" value="1"/>
</dbReference>
<dbReference type="PANTHER" id="PTHR24403">
    <property type="entry name" value="ZINC FINGER PROTEIN"/>
    <property type="match status" value="1"/>
</dbReference>
<evidence type="ECO:0000256" key="12">
    <source>
        <dbReference type="PROSITE-ProRule" id="PRU00042"/>
    </source>
</evidence>
<feature type="compositionally biased region" description="Low complexity" evidence="13">
    <location>
        <begin position="1185"/>
        <end position="1197"/>
    </location>
</feature>
<organism evidence="15 16">
    <name type="scientific">Merluccius polli</name>
    <name type="common">Benguela hake</name>
    <name type="synonym">Merluccius cadenati</name>
    <dbReference type="NCBI Taxonomy" id="89951"/>
    <lineage>
        <taxon>Eukaryota</taxon>
        <taxon>Metazoa</taxon>
        <taxon>Chordata</taxon>
        <taxon>Craniata</taxon>
        <taxon>Vertebrata</taxon>
        <taxon>Euteleostomi</taxon>
        <taxon>Actinopterygii</taxon>
        <taxon>Neopterygii</taxon>
        <taxon>Teleostei</taxon>
        <taxon>Neoteleostei</taxon>
        <taxon>Acanthomorphata</taxon>
        <taxon>Zeiogadaria</taxon>
        <taxon>Gadariae</taxon>
        <taxon>Gadiformes</taxon>
        <taxon>Gadoidei</taxon>
        <taxon>Merlucciidae</taxon>
        <taxon>Merluccius</taxon>
    </lineage>
</organism>
<dbReference type="GO" id="GO:0005634">
    <property type="term" value="C:nucleus"/>
    <property type="evidence" value="ECO:0007669"/>
    <property type="project" value="UniProtKB-SubCell"/>
</dbReference>
<feature type="compositionally biased region" description="Low complexity" evidence="13">
    <location>
        <begin position="953"/>
        <end position="970"/>
    </location>
</feature>
<feature type="compositionally biased region" description="Low complexity" evidence="13">
    <location>
        <begin position="1156"/>
        <end position="1171"/>
    </location>
</feature>
<evidence type="ECO:0000256" key="7">
    <source>
        <dbReference type="ARBA" id="ARBA00022771"/>
    </source>
</evidence>
<dbReference type="FunFam" id="3.30.160.60:FF:000662">
    <property type="entry name" value="RE1-silencing transcription factor A"/>
    <property type="match status" value="1"/>
</dbReference>
<evidence type="ECO:0000256" key="5">
    <source>
        <dbReference type="ARBA" id="ARBA00022723"/>
    </source>
</evidence>
<evidence type="ECO:0000256" key="3">
    <source>
        <dbReference type="ARBA" id="ARBA00022490"/>
    </source>
</evidence>